<evidence type="ECO:0000256" key="5">
    <source>
        <dbReference type="RuleBase" id="RU363019"/>
    </source>
</evidence>
<feature type="chain" id="PRO_5044996689" description="Peptidyl-prolyl cis-trans isomerase" evidence="5">
    <location>
        <begin position="26"/>
        <end position="231"/>
    </location>
</feature>
<dbReference type="Pfam" id="PF00160">
    <property type="entry name" value="Pro_isomerase"/>
    <property type="match status" value="1"/>
</dbReference>
<dbReference type="PROSITE" id="PS51257">
    <property type="entry name" value="PROKAR_LIPOPROTEIN"/>
    <property type="match status" value="1"/>
</dbReference>
<feature type="signal peptide" evidence="5">
    <location>
        <begin position="1"/>
        <end position="25"/>
    </location>
</feature>
<dbReference type="InterPro" id="IPR044666">
    <property type="entry name" value="Cyclophilin_A-like"/>
</dbReference>
<keyword evidence="9" id="KW-1185">Reference proteome</keyword>
<evidence type="ECO:0000256" key="2">
    <source>
        <dbReference type="ARBA" id="ARBA00002388"/>
    </source>
</evidence>
<comment type="function">
    <text evidence="2 5">PPIases accelerate the folding of proteins. It catalyzes the cis-trans isomerization of proline imidic peptide bonds in oligopeptides.</text>
</comment>
<keyword evidence="4 5" id="KW-0413">Isomerase</keyword>
<comment type="similarity">
    <text evidence="5">Belongs to the cyclophilin-type PPIase family.</text>
</comment>
<dbReference type="InterPro" id="IPR002130">
    <property type="entry name" value="Cyclophilin-type_PPIase_dom"/>
</dbReference>
<dbReference type="PROSITE" id="PS00170">
    <property type="entry name" value="CSA_PPIASE_1"/>
    <property type="match status" value="1"/>
</dbReference>
<reference evidence="9" key="1">
    <citation type="journal article" date="2019" name="Int. J. Syst. Evol. Microbiol.">
        <title>The Global Catalogue of Microorganisms (GCM) 10K type strain sequencing project: providing services to taxonomists for standard genome sequencing and annotation.</title>
        <authorList>
            <consortium name="The Broad Institute Genomics Platform"/>
            <consortium name="The Broad Institute Genome Sequencing Center for Infectious Disease"/>
            <person name="Wu L."/>
            <person name="Ma J."/>
        </authorList>
    </citation>
    <scope>NUCLEOTIDE SEQUENCE [LARGE SCALE GENOMIC DNA]</scope>
    <source>
        <strain evidence="9">JCM 17250</strain>
    </source>
</reference>
<keyword evidence="5" id="KW-0732">Signal</keyword>
<dbReference type="EMBL" id="BAABDL010000039">
    <property type="protein sequence ID" value="GAA4063010.1"/>
    <property type="molecule type" value="Genomic_DNA"/>
</dbReference>
<feature type="domain" description="PPIase cyclophilin-type" evidence="7">
    <location>
        <begin position="74"/>
        <end position="218"/>
    </location>
</feature>
<dbReference type="CDD" id="cd00317">
    <property type="entry name" value="cyclophilin"/>
    <property type="match status" value="1"/>
</dbReference>
<accession>A0ABP7VCK0</accession>
<dbReference type="Proteomes" id="UP001501734">
    <property type="component" value="Unassembled WGS sequence"/>
</dbReference>
<dbReference type="PANTHER" id="PTHR45625:SF4">
    <property type="entry name" value="PEPTIDYLPROLYL ISOMERASE DOMAIN AND WD REPEAT-CONTAINING PROTEIN 1"/>
    <property type="match status" value="1"/>
</dbReference>
<sequence length="231" mass="25619">MFLQHKSAKLLFLLMSMLLFLFACGDSDINETDDQSQPDQTSNVEEDEATTEVIDYPEIEENPIVTITMEDDQEMIIELYPEIAPNTVANFISLINSGFYDGLIFHRVIPNFMIQGGDPHGNGLGGPDYSIAGEFANNGFENELAHERGVISMARSASPNSAGSQFFIMQDAAPYLDGDYAAFGKVLEGMSVVDHIAYLKRDENDKPLEDFKIKSITVDTKGTDYPEPVKQ</sequence>
<name>A0ABP7VCK0_9BACI</name>
<evidence type="ECO:0000256" key="4">
    <source>
        <dbReference type="ARBA" id="ARBA00023235"/>
    </source>
</evidence>
<evidence type="ECO:0000256" key="1">
    <source>
        <dbReference type="ARBA" id="ARBA00000971"/>
    </source>
</evidence>
<comment type="caution">
    <text evidence="8">The sequence shown here is derived from an EMBL/GenBank/DDBJ whole genome shotgun (WGS) entry which is preliminary data.</text>
</comment>
<evidence type="ECO:0000313" key="9">
    <source>
        <dbReference type="Proteomes" id="UP001501734"/>
    </source>
</evidence>
<evidence type="ECO:0000313" key="8">
    <source>
        <dbReference type="EMBL" id="GAA4063010.1"/>
    </source>
</evidence>
<evidence type="ECO:0000259" key="7">
    <source>
        <dbReference type="PROSITE" id="PS50072"/>
    </source>
</evidence>
<dbReference type="PROSITE" id="PS50072">
    <property type="entry name" value="CSA_PPIASE_2"/>
    <property type="match status" value="1"/>
</dbReference>
<gene>
    <name evidence="8" type="ORF">GCM10022410_07150</name>
</gene>
<dbReference type="RefSeq" id="WP_344910394.1">
    <property type="nucleotide sequence ID" value="NZ_BAABDL010000039.1"/>
</dbReference>
<keyword evidence="3 5" id="KW-0697">Rotamase</keyword>
<dbReference type="EC" id="5.2.1.8" evidence="5"/>
<evidence type="ECO:0000256" key="6">
    <source>
        <dbReference type="SAM" id="MobiDB-lite"/>
    </source>
</evidence>
<proteinExistence type="inferred from homology"/>
<organism evidence="8 9">
    <name type="scientific">Amphibacillus indicireducens</name>
    <dbReference type="NCBI Taxonomy" id="1076330"/>
    <lineage>
        <taxon>Bacteria</taxon>
        <taxon>Bacillati</taxon>
        <taxon>Bacillota</taxon>
        <taxon>Bacilli</taxon>
        <taxon>Bacillales</taxon>
        <taxon>Bacillaceae</taxon>
        <taxon>Amphibacillus</taxon>
    </lineage>
</organism>
<dbReference type="InterPro" id="IPR029000">
    <property type="entry name" value="Cyclophilin-like_dom_sf"/>
</dbReference>
<dbReference type="PANTHER" id="PTHR45625">
    <property type="entry name" value="PEPTIDYL-PROLYL CIS-TRANS ISOMERASE-RELATED"/>
    <property type="match status" value="1"/>
</dbReference>
<feature type="region of interest" description="Disordered" evidence="6">
    <location>
        <begin position="31"/>
        <end position="51"/>
    </location>
</feature>
<dbReference type="PRINTS" id="PR00153">
    <property type="entry name" value="CSAPPISMRASE"/>
</dbReference>
<evidence type="ECO:0000256" key="3">
    <source>
        <dbReference type="ARBA" id="ARBA00023110"/>
    </source>
</evidence>
<protein>
    <recommendedName>
        <fullName evidence="5">Peptidyl-prolyl cis-trans isomerase</fullName>
        <shortName evidence="5">PPIase</shortName>
        <ecNumber evidence="5">5.2.1.8</ecNumber>
    </recommendedName>
</protein>
<comment type="catalytic activity">
    <reaction evidence="1 5">
        <text>[protein]-peptidylproline (omega=180) = [protein]-peptidylproline (omega=0)</text>
        <dbReference type="Rhea" id="RHEA:16237"/>
        <dbReference type="Rhea" id="RHEA-COMP:10747"/>
        <dbReference type="Rhea" id="RHEA-COMP:10748"/>
        <dbReference type="ChEBI" id="CHEBI:83833"/>
        <dbReference type="ChEBI" id="CHEBI:83834"/>
        <dbReference type="EC" id="5.2.1.8"/>
    </reaction>
</comment>
<dbReference type="Gene3D" id="2.40.100.10">
    <property type="entry name" value="Cyclophilin-like"/>
    <property type="match status" value="1"/>
</dbReference>
<dbReference type="SUPFAM" id="SSF50891">
    <property type="entry name" value="Cyclophilin-like"/>
    <property type="match status" value="1"/>
</dbReference>
<dbReference type="InterPro" id="IPR020892">
    <property type="entry name" value="Cyclophilin-type_PPIase_CS"/>
</dbReference>